<feature type="signal peptide" evidence="1">
    <location>
        <begin position="1"/>
        <end position="26"/>
    </location>
</feature>
<organism evidence="2 3">
    <name type="scientific">Funneliformis mosseae</name>
    <name type="common">Endomycorrhizal fungus</name>
    <name type="synonym">Glomus mosseae</name>
    <dbReference type="NCBI Taxonomy" id="27381"/>
    <lineage>
        <taxon>Eukaryota</taxon>
        <taxon>Fungi</taxon>
        <taxon>Fungi incertae sedis</taxon>
        <taxon>Mucoromycota</taxon>
        <taxon>Glomeromycotina</taxon>
        <taxon>Glomeromycetes</taxon>
        <taxon>Glomerales</taxon>
        <taxon>Glomeraceae</taxon>
        <taxon>Funneliformis</taxon>
    </lineage>
</organism>
<keyword evidence="3" id="KW-1185">Reference proteome</keyword>
<gene>
    <name evidence="2" type="ORF">FMOSSE_LOCUS12197</name>
</gene>
<name>A0A9N9E9X6_FUNMO</name>
<sequence length="178" mass="20290">MKDNKTISCFSFIITLLLLLITTINALLPDETRFNECEGGPYPNTISNFQINPEPLVIGQSASYTFNGTRNVEILEGSIIEFLLIDEKNEIIFKKIEYICSIVNEKCPLPIGNYEFTYGLNLNILEESENVDMPPKTFLLYFTIKDPKEIILSCIQGPVELSYVFTASLNGNKKRYFH</sequence>
<evidence type="ECO:0000313" key="2">
    <source>
        <dbReference type="EMBL" id="CAG8666505.1"/>
    </source>
</evidence>
<dbReference type="AlphaFoldDB" id="A0A9N9E9X6"/>
<reference evidence="2" key="1">
    <citation type="submission" date="2021-06" db="EMBL/GenBank/DDBJ databases">
        <authorList>
            <person name="Kallberg Y."/>
            <person name="Tangrot J."/>
            <person name="Rosling A."/>
        </authorList>
    </citation>
    <scope>NUCLEOTIDE SEQUENCE</scope>
    <source>
        <strain evidence="2">87-6 pot B 2015</strain>
    </source>
</reference>
<protein>
    <submittedName>
        <fullName evidence="2">16292_t:CDS:1</fullName>
    </submittedName>
</protein>
<keyword evidence="1" id="KW-0732">Signal</keyword>
<evidence type="ECO:0000313" key="3">
    <source>
        <dbReference type="Proteomes" id="UP000789375"/>
    </source>
</evidence>
<feature type="chain" id="PRO_5040419410" evidence="1">
    <location>
        <begin position="27"/>
        <end position="178"/>
    </location>
</feature>
<evidence type="ECO:0000256" key="1">
    <source>
        <dbReference type="SAM" id="SignalP"/>
    </source>
</evidence>
<accession>A0A9N9E9X6</accession>
<dbReference type="Proteomes" id="UP000789375">
    <property type="component" value="Unassembled WGS sequence"/>
</dbReference>
<proteinExistence type="predicted"/>
<comment type="caution">
    <text evidence="2">The sequence shown here is derived from an EMBL/GenBank/DDBJ whole genome shotgun (WGS) entry which is preliminary data.</text>
</comment>
<dbReference type="EMBL" id="CAJVPP010005536">
    <property type="protein sequence ID" value="CAG8666505.1"/>
    <property type="molecule type" value="Genomic_DNA"/>
</dbReference>